<reference evidence="3" key="1">
    <citation type="journal article" date="2019" name="Sci. Rep.">
        <title>Draft genome of Tanacetum cinerariifolium, the natural source of mosquito coil.</title>
        <authorList>
            <person name="Yamashiro T."/>
            <person name="Shiraishi A."/>
            <person name="Satake H."/>
            <person name="Nakayama K."/>
        </authorList>
    </citation>
    <scope>NUCLEOTIDE SEQUENCE</scope>
</reference>
<comment type="caution">
    <text evidence="3">The sequence shown here is derived from an EMBL/GenBank/DDBJ whole genome shotgun (WGS) entry which is preliminary data.</text>
</comment>
<dbReference type="InterPro" id="IPR057670">
    <property type="entry name" value="SH3_retrovirus"/>
</dbReference>
<feature type="region of interest" description="Disordered" evidence="1">
    <location>
        <begin position="127"/>
        <end position="162"/>
    </location>
</feature>
<sequence>MRPFGYPVIILNTIYPLGKFDGKADKGYFVGYSVNSKAFRVFNSRTRIVEETMYITFIKNKPNVARNGPTWLFDIDTLAKSMNYKPVVAGNQSNGSAGKARVETIPDKDYILLPLWTQDPLFSFSSKDSPGGGFKPSWEEEKKDAKDPGNEDNKDLSTEEPRVNQEKDCWVIIVINPLYLTTVSFGVDAAMDLKEN</sequence>
<organism evidence="3">
    <name type="scientific">Tanacetum cinerariifolium</name>
    <name type="common">Dalmatian daisy</name>
    <name type="synonym">Chrysanthemum cinerariifolium</name>
    <dbReference type="NCBI Taxonomy" id="118510"/>
    <lineage>
        <taxon>Eukaryota</taxon>
        <taxon>Viridiplantae</taxon>
        <taxon>Streptophyta</taxon>
        <taxon>Embryophyta</taxon>
        <taxon>Tracheophyta</taxon>
        <taxon>Spermatophyta</taxon>
        <taxon>Magnoliopsida</taxon>
        <taxon>eudicotyledons</taxon>
        <taxon>Gunneridae</taxon>
        <taxon>Pentapetalae</taxon>
        <taxon>asterids</taxon>
        <taxon>campanulids</taxon>
        <taxon>Asterales</taxon>
        <taxon>Asteraceae</taxon>
        <taxon>Asteroideae</taxon>
        <taxon>Anthemideae</taxon>
        <taxon>Anthemidinae</taxon>
        <taxon>Tanacetum</taxon>
    </lineage>
</organism>
<evidence type="ECO:0000313" key="3">
    <source>
        <dbReference type="EMBL" id="GFC55921.1"/>
    </source>
</evidence>
<gene>
    <name evidence="3" type="ORF">Tci_827891</name>
</gene>
<name>A0A699Q0V2_TANCI</name>
<accession>A0A699Q0V2</accession>
<dbReference type="EMBL" id="BKCJ010967146">
    <property type="protein sequence ID" value="GFC55921.1"/>
    <property type="molecule type" value="Genomic_DNA"/>
</dbReference>
<dbReference type="AlphaFoldDB" id="A0A699Q0V2"/>
<proteinExistence type="predicted"/>
<feature type="compositionally biased region" description="Basic and acidic residues" evidence="1">
    <location>
        <begin position="137"/>
        <end position="162"/>
    </location>
</feature>
<protein>
    <submittedName>
        <fullName evidence="3">Ribonuclease H-like domain-containing protein</fullName>
    </submittedName>
</protein>
<dbReference type="Pfam" id="PF25597">
    <property type="entry name" value="SH3_retrovirus"/>
    <property type="match status" value="1"/>
</dbReference>
<evidence type="ECO:0000259" key="2">
    <source>
        <dbReference type="Pfam" id="PF25597"/>
    </source>
</evidence>
<feature type="domain" description="Retroviral polymerase SH3-like" evidence="2">
    <location>
        <begin position="17"/>
        <end position="61"/>
    </location>
</feature>
<feature type="non-terminal residue" evidence="3">
    <location>
        <position position="196"/>
    </location>
</feature>
<evidence type="ECO:0000256" key="1">
    <source>
        <dbReference type="SAM" id="MobiDB-lite"/>
    </source>
</evidence>